<dbReference type="Proteomes" id="UP000268192">
    <property type="component" value="Chromosome"/>
</dbReference>
<dbReference type="KEGG" id="abaw:D5400_00960"/>
<evidence type="ECO:0000313" key="2">
    <source>
        <dbReference type="EMBL" id="AZN70029.1"/>
    </source>
</evidence>
<gene>
    <name evidence="2" type="ORF">D5400_00960</name>
</gene>
<protein>
    <submittedName>
        <fullName evidence="2">Uncharacterized protein</fullName>
    </submittedName>
</protein>
<feature type="signal peptide" evidence="1">
    <location>
        <begin position="1"/>
        <end position="24"/>
    </location>
</feature>
<dbReference type="RefSeq" id="WP_126006784.1">
    <property type="nucleotide sequence ID" value="NZ_CP032509.1"/>
</dbReference>
<dbReference type="EMBL" id="CP032509">
    <property type="protein sequence ID" value="AZN70029.1"/>
    <property type="molecule type" value="Genomic_DNA"/>
</dbReference>
<organism evidence="2 3">
    <name type="scientific">Georhizobium profundi</name>
    <dbReference type="NCBI Taxonomy" id="2341112"/>
    <lineage>
        <taxon>Bacteria</taxon>
        <taxon>Pseudomonadati</taxon>
        <taxon>Pseudomonadota</taxon>
        <taxon>Alphaproteobacteria</taxon>
        <taxon>Hyphomicrobiales</taxon>
        <taxon>Rhizobiaceae</taxon>
        <taxon>Georhizobium</taxon>
    </lineage>
</organism>
<name>A0A3Q8XKZ2_9HYPH</name>
<evidence type="ECO:0000256" key="1">
    <source>
        <dbReference type="SAM" id="SignalP"/>
    </source>
</evidence>
<reference evidence="2 3" key="1">
    <citation type="submission" date="2018-09" db="EMBL/GenBank/DDBJ databases">
        <title>Marinorhizobium profundi gen. nov., sp. nov., isolated from a deep-sea sediment sample from the New Britain Trench and proposal of Marinorhizobiaceae fam. nov. in the order Rhizobiales of the class Alphaproteobacteria.</title>
        <authorList>
            <person name="Cao J."/>
        </authorList>
    </citation>
    <scope>NUCLEOTIDE SEQUENCE [LARGE SCALE GENOMIC DNA]</scope>
    <source>
        <strain evidence="2 3">WS11</strain>
    </source>
</reference>
<keyword evidence="1" id="KW-0732">Signal</keyword>
<dbReference type="OrthoDB" id="8081760at2"/>
<evidence type="ECO:0000313" key="3">
    <source>
        <dbReference type="Proteomes" id="UP000268192"/>
    </source>
</evidence>
<dbReference type="AlphaFoldDB" id="A0A3Q8XKZ2"/>
<proteinExistence type="predicted"/>
<keyword evidence="3" id="KW-1185">Reference proteome</keyword>
<feature type="chain" id="PRO_5018791943" evidence="1">
    <location>
        <begin position="25"/>
        <end position="165"/>
    </location>
</feature>
<accession>A0A3Q8XKZ2</accession>
<sequence>MRPRLTVHAFGAALWLAGAGHALASPPTGVFLWYPEQGTPTSQDCDDIVARVGPSLEKAEAWLWGRAPFGSELEFYLFLTKDRMETTFSAEGDYDTGTLRLGPTIGDETTFELVPEDHPTITISGSIVAPKDSSAVTIILRDVPSTNGPADRVAHYCRFDDETEV</sequence>